<dbReference type="SUPFAM" id="SSF52540">
    <property type="entry name" value="P-loop containing nucleoside triphosphate hydrolases"/>
    <property type="match status" value="1"/>
</dbReference>
<dbReference type="SMART" id="SM00382">
    <property type="entry name" value="AAA"/>
    <property type="match status" value="1"/>
</dbReference>
<evidence type="ECO:0000256" key="2">
    <source>
        <dbReference type="ARBA" id="ARBA00022741"/>
    </source>
</evidence>
<dbReference type="InterPro" id="IPR003959">
    <property type="entry name" value="ATPase_AAA_core"/>
</dbReference>
<evidence type="ECO:0000256" key="5">
    <source>
        <dbReference type="SAM" id="MobiDB-lite"/>
    </source>
</evidence>
<reference evidence="7" key="1">
    <citation type="journal article" date="2020" name="Stud. Mycol.">
        <title>101 Dothideomycetes genomes: a test case for predicting lifestyles and emergence of pathogens.</title>
        <authorList>
            <person name="Haridas S."/>
            <person name="Albert R."/>
            <person name="Binder M."/>
            <person name="Bloem J."/>
            <person name="Labutti K."/>
            <person name="Salamov A."/>
            <person name="Andreopoulos B."/>
            <person name="Baker S."/>
            <person name="Barry K."/>
            <person name="Bills G."/>
            <person name="Bluhm B."/>
            <person name="Cannon C."/>
            <person name="Castanera R."/>
            <person name="Culley D."/>
            <person name="Daum C."/>
            <person name="Ezra D."/>
            <person name="Gonzalez J."/>
            <person name="Henrissat B."/>
            <person name="Kuo A."/>
            <person name="Liang C."/>
            <person name="Lipzen A."/>
            <person name="Lutzoni F."/>
            <person name="Magnuson J."/>
            <person name="Mondo S."/>
            <person name="Nolan M."/>
            <person name="Ohm R."/>
            <person name="Pangilinan J."/>
            <person name="Park H.-J."/>
            <person name="Ramirez L."/>
            <person name="Alfaro M."/>
            <person name="Sun H."/>
            <person name="Tritt A."/>
            <person name="Yoshinaga Y."/>
            <person name="Zwiers L.-H."/>
            <person name="Turgeon B."/>
            <person name="Goodwin S."/>
            <person name="Spatafora J."/>
            <person name="Crous P."/>
            <person name="Grigoriev I."/>
        </authorList>
    </citation>
    <scope>NUCLEOTIDE SEQUENCE</scope>
    <source>
        <strain evidence="7">CBS 119687</strain>
    </source>
</reference>
<organism evidence="7 8">
    <name type="scientific">Dothidotthia symphoricarpi CBS 119687</name>
    <dbReference type="NCBI Taxonomy" id="1392245"/>
    <lineage>
        <taxon>Eukaryota</taxon>
        <taxon>Fungi</taxon>
        <taxon>Dikarya</taxon>
        <taxon>Ascomycota</taxon>
        <taxon>Pezizomycotina</taxon>
        <taxon>Dothideomycetes</taxon>
        <taxon>Pleosporomycetidae</taxon>
        <taxon>Pleosporales</taxon>
        <taxon>Dothidotthiaceae</taxon>
        <taxon>Dothidotthia</taxon>
    </lineage>
</organism>
<dbReference type="OrthoDB" id="5925at2759"/>
<dbReference type="Pfam" id="PF23563">
    <property type="entry name" value="TRIP13_N"/>
    <property type="match status" value="1"/>
</dbReference>
<accession>A0A6A6AQL7</accession>
<gene>
    <name evidence="7" type="ORF">P153DRAFT_392835</name>
</gene>
<dbReference type="GO" id="GO:0051598">
    <property type="term" value="P:meiotic recombination checkpoint signaling"/>
    <property type="evidence" value="ECO:0007669"/>
    <property type="project" value="TreeGrafter"/>
</dbReference>
<dbReference type="GeneID" id="54411617"/>
<dbReference type="GO" id="GO:0016887">
    <property type="term" value="F:ATP hydrolysis activity"/>
    <property type="evidence" value="ECO:0007669"/>
    <property type="project" value="InterPro"/>
</dbReference>
<dbReference type="GO" id="GO:0005524">
    <property type="term" value="F:ATP binding"/>
    <property type="evidence" value="ECO:0007669"/>
    <property type="project" value="UniProtKB-KW"/>
</dbReference>
<protein>
    <submittedName>
        <fullName evidence="7">P-loop containing nucleoside triphosphate hydrolase protein</fullName>
    </submittedName>
</protein>
<evidence type="ECO:0000313" key="8">
    <source>
        <dbReference type="Proteomes" id="UP000799771"/>
    </source>
</evidence>
<dbReference type="InterPro" id="IPR027417">
    <property type="entry name" value="P-loop_NTPase"/>
</dbReference>
<keyword evidence="2" id="KW-0547">Nucleotide-binding</keyword>
<dbReference type="Pfam" id="PF00004">
    <property type="entry name" value="AAA"/>
    <property type="match status" value="1"/>
</dbReference>
<dbReference type="Proteomes" id="UP000799771">
    <property type="component" value="Unassembled WGS sequence"/>
</dbReference>
<dbReference type="AlphaFoldDB" id="A0A6A6AQL7"/>
<dbReference type="GO" id="GO:0005694">
    <property type="term" value="C:chromosome"/>
    <property type="evidence" value="ECO:0007669"/>
    <property type="project" value="TreeGrafter"/>
</dbReference>
<feature type="domain" description="AAA+ ATPase" evidence="6">
    <location>
        <begin position="176"/>
        <end position="330"/>
    </location>
</feature>
<keyword evidence="7" id="KW-0378">Hydrolase</keyword>
<dbReference type="InterPro" id="IPR058249">
    <property type="entry name" value="Pch2_C"/>
</dbReference>
<dbReference type="PANTHER" id="PTHR45991">
    <property type="entry name" value="PACHYTENE CHECKPOINT PROTEIN 2"/>
    <property type="match status" value="1"/>
</dbReference>
<feature type="region of interest" description="Disordered" evidence="5">
    <location>
        <begin position="469"/>
        <end position="510"/>
    </location>
</feature>
<dbReference type="InterPro" id="IPR003593">
    <property type="entry name" value="AAA+_ATPase"/>
</dbReference>
<dbReference type="GO" id="GO:0007131">
    <property type="term" value="P:reciprocal meiotic recombination"/>
    <property type="evidence" value="ECO:0007669"/>
    <property type="project" value="TreeGrafter"/>
</dbReference>
<dbReference type="Gene3D" id="3.40.50.300">
    <property type="entry name" value="P-loop containing nucleotide triphosphate hydrolases"/>
    <property type="match status" value="1"/>
</dbReference>
<dbReference type="GO" id="GO:0005634">
    <property type="term" value="C:nucleus"/>
    <property type="evidence" value="ECO:0007669"/>
    <property type="project" value="TreeGrafter"/>
</dbReference>
<evidence type="ECO:0000256" key="4">
    <source>
        <dbReference type="ARBA" id="ARBA00023254"/>
    </source>
</evidence>
<dbReference type="InterPro" id="IPR044539">
    <property type="entry name" value="Pch2-like"/>
</dbReference>
<evidence type="ECO:0000256" key="3">
    <source>
        <dbReference type="ARBA" id="ARBA00022840"/>
    </source>
</evidence>
<proteinExistence type="inferred from homology"/>
<keyword evidence="4" id="KW-0469">Meiosis</keyword>
<comment type="similarity">
    <text evidence="1">Belongs to the AAA ATPase family. PCH2 subfamily.</text>
</comment>
<dbReference type="RefSeq" id="XP_033528616.1">
    <property type="nucleotide sequence ID" value="XM_033671185.1"/>
</dbReference>
<sequence>MTQSSGPRKHGTLYVEVRLNEGCSIRSETIRANVEKWLVSHHRDIKVGATQEFSYSLASPSETAQAIERIHVSGHSLSKSFPDQTLYLVSESYLDIALYSLLSDTEHDSQPEEDKDEGDKSPSHRFTDLPLPYRSFDGLWESLVFKDPIGELILRSIVRATKDRQHSGMNWSTRPWQNTVLLHGPPGSGKTTLAQALAQRLSIRLSNIFPTSRLLEVKSRALLSRYFGESSKEVGELFESISCMAENDEQLVIVLIDEVESIAGCRTKASKANEVGDAIRSTNEVLRGLDRFRERTNVVFCCTTNLLADVDSAFVDRCYIETPVNIPAADCIFEILRADLNNLIQCGKLGCEKLGYDGRHIEMPPIIHCNDLSSTLQSTQTFDLFSKTPIYIPDLTWASIHWPKGATTVVSELHKIATLGKGLSGRKLRALVTQTLYMYTVEEPCDLQAFLIALESVIRAKVGIPLREAEAEDSSTAASEQATDNDEHNTETMAFLSKLEADNHMDVSDD</sequence>
<dbReference type="PANTHER" id="PTHR45991:SF1">
    <property type="entry name" value="PACHYTENE CHECKPOINT PROTEIN 2 HOMOLOG"/>
    <property type="match status" value="1"/>
</dbReference>
<dbReference type="Pfam" id="PF23242">
    <property type="entry name" value="AAA_lid_TRIP13_C"/>
    <property type="match status" value="1"/>
</dbReference>
<evidence type="ECO:0000259" key="6">
    <source>
        <dbReference type="SMART" id="SM00382"/>
    </source>
</evidence>
<feature type="compositionally biased region" description="Basic and acidic residues" evidence="5">
    <location>
        <begin position="499"/>
        <end position="510"/>
    </location>
</feature>
<feature type="region of interest" description="Disordered" evidence="5">
    <location>
        <begin position="105"/>
        <end position="126"/>
    </location>
</feature>
<evidence type="ECO:0000256" key="1">
    <source>
        <dbReference type="ARBA" id="ARBA00007271"/>
    </source>
</evidence>
<keyword evidence="8" id="KW-1185">Reference proteome</keyword>
<name>A0A6A6AQL7_9PLEO</name>
<dbReference type="EMBL" id="ML977498">
    <property type="protein sequence ID" value="KAF2134229.1"/>
    <property type="molecule type" value="Genomic_DNA"/>
</dbReference>
<keyword evidence="3" id="KW-0067">ATP-binding</keyword>
<evidence type="ECO:0000313" key="7">
    <source>
        <dbReference type="EMBL" id="KAF2134229.1"/>
    </source>
</evidence>